<evidence type="ECO:0000313" key="3">
    <source>
        <dbReference type="Proteomes" id="UP000198727"/>
    </source>
</evidence>
<dbReference type="InterPro" id="IPR029058">
    <property type="entry name" value="AB_hydrolase_fold"/>
</dbReference>
<dbReference type="Proteomes" id="UP000198727">
    <property type="component" value="Unassembled WGS sequence"/>
</dbReference>
<accession>A0A1I5MP02</accession>
<name>A0A1I5MP02_9PSEU</name>
<dbReference type="GO" id="GO:0003824">
    <property type="term" value="F:catalytic activity"/>
    <property type="evidence" value="ECO:0007669"/>
    <property type="project" value="UniProtKB-ARBA"/>
</dbReference>
<dbReference type="RefSeq" id="WP_092528278.1">
    <property type="nucleotide sequence ID" value="NZ_FOWW01000001.1"/>
</dbReference>
<dbReference type="InterPro" id="IPR000073">
    <property type="entry name" value="AB_hydrolase_1"/>
</dbReference>
<dbReference type="Pfam" id="PF12697">
    <property type="entry name" value="Abhydrolase_6"/>
    <property type="match status" value="1"/>
</dbReference>
<dbReference type="PRINTS" id="PR00111">
    <property type="entry name" value="ABHYDROLASE"/>
</dbReference>
<dbReference type="SUPFAM" id="SSF53474">
    <property type="entry name" value="alpha/beta-Hydrolases"/>
    <property type="match status" value="1"/>
</dbReference>
<keyword evidence="3" id="KW-1185">Reference proteome</keyword>
<dbReference type="OrthoDB" id="3210844at2"/>
<dbReference type="EMBL" id="FOWW01000001">
    <property type="protein sequence ID" value="SFP11308.1"/>
    <property type="molecule type" value="Genomic_DNA"/>
</dbReference>
<dbReference type="GO" id="GO:0016020">
    <property type="term" value="C:membrane"/>
    <property type="evidence" value="ECO:0007669"/>
    <property type="project" value="TreeGrafter"/>
</dbReference>
<dbReference type="PANTHER" id="PTHR43798">
    <property type="entry name" value="MONOACYLGLYCEROL LIPASE"/>
    <property type="match status" value="1"/>
</dbReference>
<evidence type="ECO:0000259" key="1">
    <source>
        <dbReference type="Pfam" id="PF12697"/>
    </source>
</evidence>
<dbReference type="STRING" id="587909.SAMN05421810_101980"/>
<dbReference type="Gene3D" id="3.40.50.1820">
    <property type="entry name" value="alpha/beta hydrolase"/>
    <property type="match status" value="1"/>
</dbReference>
<gene>
    <name evidence="2" type="ORF">SAMN05421810_101980</name>
</gene>
<dbReference type="AlphaFoldDB" id="A0A1I5MP02"/>
<organism evidence="2 3">
    <name type="scientific">Amycolatopsis arida</name>
    <dbReference type="NCBI Taxonomy" id="587909"/>
    <lineage>
        <taxon>Bacteria</taxon>
        <taxon>Bacillati</taxon>
        <taxon>Actinomycetota</taxon>
        <taxon>Actinomycetes</taxon>
        <taxon>Pseudonocardiales</taxon>
        <taxon>Pseudonocardiaceae</taxon>
        <taxon>Amycolatopsis</taxon>
    </lineage>
</organism>
<reference evidence="3" key="1">
    <citation type="submission" date="2016-10" db="EMBL/GenBank/DDBJ databases">
        <authorList>
            <person name="Varghese N."/>
            <person name="Submissions S."/>
        </authorList>
    </citation>
    <scope>NUCLEOTIDE SEQUENCE [LARGE SCALE GENOMIC DNA]</scope>
    <source>
        <strain evidence="3">CGMCC 4.5579</strain>
    </source>
</reference>
<dbReference type="InterPro" id="IPR050266">
    <property type="entry name" value="AB_hydrolase_sf"/>
</dbReference>
<proteinExistence type="predicted"/>
<evidence type="ECO:0000313" key="2">
    <source>
        <dbReference type="EMBL" id="SFP11308.1"/>
    </source>
</evidence>
<dbReference type="PANTHER" id="PTHR43798:SF33">
    <property type="entry name" value="HYDROLASE, PUTATIVE (AFU_ORTHOLOGUE AFUA_2G14860)-RELATED"/>
    <property type="match status" value="1"/>
</dbReference>
<protein>
    <submittedName>
        <fullName evidence="2">Pimeloyl-ACP methyl ester carboxylesterase</fullName>
    </submittedName>
</protein>
<feature type="domain" description="AB hydrolase-1" evidence="1">
    <location>
        <begin position="22"/>
        <end position="262"/>
    </location>
</feature>
<sequence length="265" mass="28843">MAWATLDGVRLYYQVRGTGSSLVLVHGSWDDHHSWARVTPHLTGSFRVLGYDRRGHGASTCPPGQGSIHEDVADLLALLERTGSSPAHVVGHSYGSSIALLAALRRPDLVTRLTLHEPPLFALLAGGPYDHLLHEVGAKMRRAVELCESGEVEAGARLFVEEVGFGSGNWEHTLTPDLRKTFVEHADTWLDQSRDPDRMAVDRAALTRLTVPTVLTEGDRGLPWYPPVMDELARCIPGARRERIAGAAHAPHLTHPAEFAAVVSG</sequence>